<comment type="caution">
    <text evidence="10">The sequence shown here is derived from an EMBL/GenBank/DDBJ whole genome shotgun (WGS) entry which is preliminary data.</text>
</comment>
<keyword evidence="1" id="KW-0547">Nucleotide-binding</keyword>
<evidence type="ECO:0000259" key="9">
    <source>
        <dbReference type="Pfam" id="PF21530"/>
    </source>
</evidence>
<keyword evidence="5" id="KW-0067">ATP-binding</keyword>
<dbReference type="InterPro" id="IPR051055">
    <property type="entry name" value="PIF1_helicase"/>
</dbReference>
<dbReference type="Pfam" id="PF21530">
    <property type="entry name" value="Pif1_2B_dom"/>
    <property type="match status" value="1"/>
</dbReference>
<evidence type="ECO:0000256" key="8">
    <source>
        <dbReference type="ARBA" id="ARBA00023235"/>
    </source>
</evidence>
<name>A0ABQ9G9W9_9NEOP</name>
<evidence type="ECO:0000256" key="6">
    <source>
        <dbReference type="ARBA" id="ARBA00023125"/>
    </source>
</evidence>
<evidence type="ECO:0000313" key="10">
    <source>
        <dbReference type="EMBL" id="KAJ8869058.1"/>
    </source>
</evidence>
<keyword evidence="11" id="KW-1185">Reference proteome</keyword>
<reference evidence="10 11" key="1">
    <citation type="submission" date="2023-02" db="EMBL/GenBank/DDBJ databases">
        <title>LHISI_Scaffold_Assembly.</title>
        <authorList>
            <person name="Stuart O.P."/>
            <person name="Cleave R."/>
            <person name="Magrath M.J.L."/>
            <person name="Mikheyev A.S."/>
        </authorList>
    </citation>
    <scope>NUCLEOTIDE SEQUENCE [LARGE SCALE GENOMIC DNA]</scope>
    <source>
        <strain evidence="10">Daus_M_001</strain>
        <tissue evidence="10">Leg muscle</tissue>
    </source>
</reference>
<dbReference type="SUPFAM" id="SSF52540">
    <property type="entry name" value="P-loop containing nucleoside triphosphate hydrolases"/>
    <property type="match status" value="1"/>
</dbReference>
<evidence type="ECO:0000256" key="4">
    <source>
        <dbReference type="ARBA" id="ARBA00022806"/>
    </source>
</evidence>
<dbReference type="CDD" id="cd18809">
    <property type="entry name" value="SF1_C_RecD"/>
    <property type="match status" value="1"/>
</dbReference>
<keyword evidence="8" id="KW-0413">Isomerase</keyword>
<keyword evidence="6" id="KW-0238">DNA-binding</keyword>
<evidence type="ECO:0000256" key="5">
    <source>
        <dbReference type="ARBA" id="ARBA00022840"/>
    </source>
</evidence>
<keyword evidence="2" id="KW-0227">DNA damage</keyword>
<dbReference type="Proteomes" id="UP001159363">
    <property type="component" value="Chromosome 13"/>
</dbReference>
<sequence length="279" mass="31142">MRQQGNASFVDILNALRIGELQSEHFVELISKVNTSRVATGEFSIEKALRIYPTNQQVNDHNQAVLEHFRAKGTTMFKIKAQAKLIDATRNGKHIDIDTIIPSDINKTGGMPQKQEITVGAKVMLRSNIDVGKGLVNGAIGHITEIIWPCFRRAPIYETDIPSVRVDFANKGIHIIHPKSVFPAKFSYGTAKRRMLQMVLSWAFTVHKMQGSTVDYAVIYLGQKLFAAGQAYVALSRVKSLEGLPIEESDYAKLSGEKPCNTEALLEMNTMRNHPITYD</sequence>
<dbReference type="Gene3D" id="2.30.30.940">
    <property type="match status" value="1"/>
</dbReference>
<protein>
    <recommendedName>
        <fullName evidence="9">DNA helicase Pif1-like 2B domain-containing protein</fullName>
    </recommendedName>
</protein>
<dbReference type="InterPro" id="IPR049163">
    <property type="entry name" value="Pif1-like_2B_dom"/>
</dbReference>
<evidence type="ECO:0000256" key="3">
    <source>
        <dbReference type="ARBA" id="ARBA00022801"/>
    </source>
</evidence>
<dbReference type="PANTHER" id="PTHR47642:SF5">
    <property type="entry name" value="ATP-DEPENDENT DNA HELICASE"/>
    <property type="match status" value="1"/>
</dbReference>
<keyword evidence="4" id="KW-0347">Helicase</keyword>
<dbReference type="InterPro" id="IPR027417">
    <property type="entry name" value="P-loop_NTPase"/>
</dbReference>
<feature type="domain" description="DNA helicase Pif1-like 2B" evidence="9">
    <location>
        <begin position="116"/>
        <end position="145"/>
    </location>
</feature>
<dbReference type="Gene3D" id="3.40.50.300">
    <property type="entry name" value="P-loop containing nucleotide triphosphate hydrolases"/>
    <property type="match status" value="1"/>
</dbReference>
<proteinExistence type="predicted"/>
<evidence type="ECO:0000256" key="7">
    <source>
        <dbReference type="ARBA" id="ARBA00023204"/>
    </source>
</evidence>
<evidence type="ECO:0000256" key="2">
    <source>
        <dbReference type="ARBA" id="ARBA00022763"/>
    </source>
</evidence>
<organism evidence="10 11">
    <name type="scientific">Dryococelus australis</name>
    <dbReference type="NCBI Taxonomy" id="614101"/>
    <lineage>
        <taxon>Eukaryota</taxon>
        <taxon>Metazoa</taxon>
        <taxon>Ecdysozoa</taxon>
        <taxon>Arthropoda</taxon>
        <taxon>Hexapoda</taxon>
        <taxon>Insecta</taxon>
        <taxon>Pterygota</taxon>
        <taxon>Neoptera</taxon>
        <taxon>Polyneoptera</taxon>
        <taxon>Phasmatodea</taxon>
        <taxon>Verophasmatodea</taxon>
        <taxon>Anareolatae</taxon>
        <taxon>Phasmatidae</taxon>
        <taxon>Eurycanthinae</taxon>
        <taxon>Dryococelus</taxon>
    </lineage>
</organism>
<dbReference type="EMBL" id="JARBHB010000014">
    <property type="protein sequence ID" value="KAJ8869058.1"/>
    <property type="molecule type" value="Genomic_DNA"/>
</dbReference>
<gene>
    <name evidence="10" type="ORF">PR048_030619</name>
</gene>
<keyword evidence="7" id="KW-0234">DNA repair</keyword>
<evidence type="ECO:0000313" key="11">
    <source>
        <dbReference type="Proteomes" id="UP001159363"/>
    </source>
</evidence>
<dbReference type="PANTHER" id="PTHR47642">
    <property type="entry name" value="ATP-DEPENDENT DNA HELICASE"/>
    <property type="match status" value="1"/>
</dbReference>
<keyword evidence="3" id="KW-0378">Hydrolase</keyword>
<evidence type="ECO:0000256" key="1">
    <source>
        <dbReference type="ARBA" id="ARBA00022741"/>
    </source>
</evidence>
<accession>A0ABQ9G9W9</accession>